<feature type="compositionally biased region" description="Polar residues" evidence="1">
    <location>
        <begin position="634"/>
        <end position="643"/>
    </location>
</feature>
<dbReference type="Gene3D" id="3.40.50.1820">
    <property type="entry name" value="alpha/beta hydrolase"/>
    <property type="match status" value="1"/>
</dbReference>
<keyword evidence="5" id="KW-1185">Reference proteome</keyword>
<organism evidence="4 5">
    <name type="scientific">Aulographum hederae CBS 113979</name>
    <dbReference type="NCBI Taxonomy" id="1176131"/>
    <lineage>
        <taxon>Eukaryota</taxon>
        <taxon>Fungi</taxon>
        <taxon>Dikarya</taxon>
        <taxon>Ascomycota</taxon>
        <taxon>Pezizomycotina</taxon>
        <taxon>Dothideomycetes</taxon>
        <taxon>Pleosporomycetidae</taxon>
        <taxon>Aulographales</taxon>
        <taxon>Aulographaceae</taxon>
    </lineage>
</organism>
<dbReference type="Pfam" id="PF00135">
    <property type="entry name" value="COesterase"/>
    <property type="match status" value="1"/>
</dbReference>
<name>A0A6G1H304_9PEZI</name>
<evidence type="ECO:0000256" key="1">
    <source>
        <dbReference type="SAM" id="MobiDB-lite"/>
    </source>
</evidence>
<feature type="region of interest" description="Disordered" evidence="1">
    <location>
        <begin position="29"/>
        <end position="73"/>
    </location>
</feature>
<dbReference type="Proteomes" id="UP000800041">
    <property type="component" value="Unassembled WGS sequence"/>
</dbReference>
<feature type="signal peptide" evidence="2">
    <location>
        <begin position="1"/>
        <end position="17"/>
    </location>
</feature>
<reference evidence="4" key="1">
    <citation type="journal article" date="2020" name="Stud. Mycol.">
        <title>101 Dothideomycetes genomes: a test case for predicting lifestyles and emergence of pathogens.</title>
        <authorList>
            <person name="Haridas S."/>
            <person name="Albert R."/>
            <person name="Binder M."/>
            <person name="Bloem J."/>
            <person name="Labutti K."/>
            <person name="Salamov A."/>
            <person name="Andreopoulos B."/>
            <person name="Baker S."/>
            <person name="Barry K."/>
            <person name="Bills G."/>
            <person name="Bluhm B."/>
            <person name="Cannon C."/>
            <person name="Castanera R."/>
            <person name="Culley D."/>
            <person name="Daum C."/>
            <person name="Ezra D."/>
            <person name="Gonzalez J."/>
            <person name="Henrissat B."/>
            <person name="Kuo A."/>
            <person name="Liang C."/>
            <person name="Lipzen A."/>
            <person name="Lutzoni F."/>
            <person name="Magnuson J."/>
            <person name="Mondo S."/>
            <person name="Nolan M."/>
            <person name="Ohm R."/>
            <person name="Pangilinan J."/>
            <person name="Park H.-J."/>
            <person name="Ramirez L."/>
            <person name="Alfaro M."/>
            <person name="Sun H."/>
            <person name="Tritt A."/>
            <person name="Yoshinaga Y."/>
            <person name="Zwiers L.-H."/>
            <person name="Turgeon B."/>
            <person name="Goodwin S."/>
            <person name="Spatafora J."/>
            <person name="Crous P."/>
            <person name="Grigoriev I."/>
        </authorList>
    </citation>
    <scope>NUCLEOTIDE SEQUENCE</scope>
    <source>
        <strain evidence="4">CBS 113979</strain>
    </source>
</reference>
<dbReference type="SUPFAM" id="SSF53474">
    <property type="entry name" value="alpha/beta-Hydrolases"/>
    <property type="match status" value="1"/>
</dbReference>
<dbReference type="PROSITE" id="PS00941">
    <property type="entry name" value="CARBOXYLESTERASE_B_2"/>
    <property type="match status" value="1"/>
</dbReference>
<feature type="chain" id="PRO_5026147817" evidence="2">
    <location>
        <begin position="18"/>
        <end position="664"/>
    </location>
</feature>
<evidence type="ECO:0000256" key="2">
    <source>
        <dbReference type="SAM" id="SignalP"/>
    </source>
</evidence>
<dbReference type="InterPro" id="IPR029058">
    <property type="entry name" value="AB_hydrolase_fold"/>
</dbReference>
<keyword evidence="2" id="KW-0732">Signal</keyword>
<dbReference type="GO" id="GO:0016787">
    <property type="term" value="F:hydrolase activity"/>
    <property type="evidence" value="ECO:0007669"/>
    <property type="project" value="UniProtKB-KW"/>
</dbReference>
<accession>A0A6G1H304</accession>
<evidence type="ECO:0000313" key="5">
    <source>
        <dbReference type="Proteomes" id="UP000800041"/>
    </source>
</evidence>
<feature type="compositionally biased region" description="Pro residues" evidence="1">
    <location>
        <begin position="37"/>
        <end position="67"/>
    </location>
</feature>
<feature type="region of interest" description="Disordered" evidence="1">
    <location>
        <begin position="630"/>
        <end position="654"/>
    </location>
</feature>
<evidence type="ECO:0000259" key="3">
    <source>
        <dbReference type="Pfam" id="PF00135"/>
    </source>
</evidence>
<gene>
    <name evidence="4" type="ORF">K402DRAFT_419966</name>
</gene>
<feature type="domain" description="Carboxylesterase type B" evidence="3">
    <location>
        <begin position="92"/>
        <end position="565"/>
    </location>
</feature>
<protein>
    <submittedName>
        <fullName evidence="4">Alpha/beta-hydrolase</fullName>
    </submittedName>
</protein>
<keyword evidence="4" id="KW-0378">Hydrolase</keyword>
<dbReference type="InterPro" id="IPR050309">
    <property type="entry name" value="Type-B_Carboxylest/Lipase"/>
</dbReference>
<dbReference type="EMBL" id="ML977151">
    <property type="protein sequence ID" value="KAF1987591.1"/>
    <property type="molecule type" value="Genomic_DNA"/>
</dbReference>
<proteinExistence type="predicted"/>
<evidence type="ECO:0000313" key="4">
    <source>
        <dbReference type="EMBL" id="KAF1987591.1"/>
    </source>
</evidence>
<sequence>MLSAPLTLALLSALCFAAPAPQAQLSQAPAPAVQSPVPQPAPASAPVAQAPPVPTPQAPVPAPPLPTSAPAEAPNSTLPVIKLSYASYRANYYDPRTDVYVFRNIRFGAPPLGSLRFAKPAPPPVVEGVQENPVGYTCTNAQVPFPGVPEMAFYNAMSEMNMNEDCLFLNLFVPKKQFEPGAKSVPVVNWIFGGAYNLGSKDNYNQAVLVKAAENNMIAIAANYRLGAFGWMAGSTMEEDATANAGLYDQRAVFEWIQKEIHVVNGDKNSVTAFGESAGGGSIMHHLTAFGGKQDPLFHRAILQSPAFQPLYDRDGNLEATYQRLLGAVGCAGKGMACLRNVNGDLIERASASIISSAPDGSFGFGPSPDGAWVRQMPSLEFATGNYWKNLSSILITHVRDEAKLFVQPHIVNDAIFTANLNAVLPVPDDKNKIIQNAILAQYPATGFPTPDLRVKAFLQDMLFTCNVRFIADAYTEPGVITKTYAGTYTRGIGLHGTDMAFDFYSPQGGVWDIAAAKTFPGLQGFAQSVQSYLAGFAISGDPNAVRLKTQSLAQPTVDWPLIINRRDEENLANVLESGDSGFGLVTDFVPGRKVCEFWKNVYAGMTSMEGYAAPGAVVESTLLKGTGFEPASASKNFQSSRPNAKREEEEKMTPYFEPFFDEW</sequence>
<dbReference type="AlphaFoldDB" id="A0A6G1H304"/>
<dbReference type="OrthoDB" id="408631at2759"/>
<dbReference type="InterPro" id="IPR002018">
    <property type="entry name" value="CarbesteraseB"/>
</dbReference>
<dbReference type="InterPro" id="IPR019819">
    <property type="entry name" value="Carboxylesterase_B_CS"/>
</dbReference>
<dbReference type="PANTHER" id="PTHR11559">
    <property type="entry name" value="CARBOXYLESTERASE"/>
    <property type="match status" value="1"/>
</dbReference>